<evidence type="ECO:0000256" key="2">
    <source>
        <dbReference type="ARBA" id="ARBA00038115"/>
    </source>
</evidence>
<accession>A0A172Q5U9</accession>
<dbReference type="InterPro" id="IPR000073">
    <property type="entry name" value="AB_hydrolase_1"/>
</dbReference>
<dbReference type="EMBL" id="CP014699">
    <property type="protein sequence ID" value="AND78824.1"/>
    <property type="molecule type" value="Genomic_DNA"/>
</dbReference>
<dbReference type="AlphaFoldDB" id="A0A172Q5U9"/>
<dbReference type="InterPro" id="IPR050261">
    <property type="entry name" value="FrsA_esterase"/>
</dbReference>
<dbReference type="RefSeq" id="WP_067060408.1">
    <property type="nucleotide sequence ID" value="NZ_CP014699.1"/>
</dbReference>
<dbReference type="SUPFAM" id="SSF53474">
    <property type="entry name" value="alpha/beta-Hydrolases"/>
    <property type="match status" value="1"/>
</dbReference>
<dbReference type="KEGG" id="spat:A0O21_01655"/>
<dbReference type="STRING" id="1811193.A0O21_01655"/>
<protein>
    <recommendedName>
        <fullName evidence="3">AB hydrolase-1 domain-containing protein</fullName>
    </recommendedName>
</protein>
<evidence type="ECO:0000313" key="4">
    <source>
        <dbReference type="EMBL" id="AND78824.1"/>
    </source>
</evidence>
<dbReference type="PROSITE" id="PS00708">
    <property type="entry name" value="PRO_ENDOPEP_SER"/>
    <property type="match status" value="1"/>
</dbReference>
<feature type="domain" description="AB hydrolase-1" evidence="3">
    <location>
        <begin position="174"/>
        <end position="304"/>
    </location>
</feature>
<evidence type="ECO:0000313" key="5">
    <source>
        <dbReference type="Proteomes" id="UP000077317"/>
    </source>
</evidence>
<sequence>MKKSKVLLKRQGRTRIFRNEDMNFTLNWNLGISQLIGMSPEEILAISEEIRDGNPMDWVQAFSRHAYYLSEQAQLSAKNGFYRTASQQYFGACYALKAALQFSKPETADYQTAYREMENNFFKGARSAGFPLQEITVPYQKTYLPGYQLKSKKDKQATLLIIGGGDTGRVDLFYFLGRQAYLADYNVLMVDLPGQGINPARNLTFTIDAAQAVSAVLDWYEAPSEQIALMGLSGGGYFTAQAVEKDKRIKAWIASTPIYDIKAVFRRSFGQVLSLPHPILRFAGKLLSHFNAVTDVSLGKYAWQFGTENFALAVKEVLRQAQTVNREQIAVPSLFLAGKGESPELLRQARVLSQNLSARGIPVTLKEFDSLSGADAHCQVNNLRLMNHIVLDWLDMTFKK</sequence>
<name>A0A172Q5U9_9STRE</name>
<dbReference type="InterPro" id="IPR002471">
    <property type="entry name" value="Pept_S9_AS"/>
</dbReference>
<evidence type="ECO:0000256" key="1">
    <source>
        <dbReference type="ARBA" id="ARBA00022801"/>
    </source>
</evidence>
<dbReference type="PANTHER" id="PTHR22946">
    <property type="entry name" value="DIENELACTONE HYDROLASE DOMAIN-CONTAINING PROTEIN-RELATED"/>
    <property type="match status" value="1"/>
</dbReference>
<dbReference type="Proteomes" id="UP000077317">
    <property type="component" value="Chromosome"/>
</dbReference>
<dbReference type="GO" id="GO:0004252">
    <property type="term" value="F:serine-type endopeptidase activity"/>
    <property type="evidence" value="ECO:0007669"/>
    <property type="project" value="InterPro"/>
</dbReference>
<dbReference type="GO" id="GO:0006508">
    <property type="term" value="P:proteolysis"/>
    <property type="evidence" value="ECO:0007669"/>
    <property type="project" value="InterPro"/>
</dbReference>
<dbReference type="InterPro" id="IPR029058">
    <property type="entry name" value="AB_hydrolase_fold"/>
</dbReference>
<keyword evidence="1" id="KW-0378">Hydrolase</keyword>
<reference evidence="4 5" key="1">
    <citation type="journal article" date="2016" name="Int. J. Syst. Evol. Microbiol.">
        <title>Streptococcuspantholopis sp. nov., isolated from faeces of the Tibetan antelope (Pantholops hodgsonii).</title>
        <authorList>
            <person name="Bai X."/>
            <person name="Xiong Y."/>
            <person name="Lu S."/>
            <person name="Jin D."/>
            <person name="Lai X."/>
            <person name="Yang J."/>
            <person name="Niu L."/>
            <person name="Hu S."/>
            <person name="Meng X."/>
            <person name="Pu J."/>
            <person name="Ye C."/>
            <person name="Xu J."/>
        </authorList>
    </citation>
    <scope>NUCLEOTIDE SEQUENCE [LARGE SCALE GENOMIC DNA]</scope>
    <source>
        <strain evidence="4 5">TA 26</strain>
    </source>
</reference>
<organism evidence="4 5">
    <name type="scientific">Streptococcus pantholopis</name>
    <dbReference type="NCBI Taxonomy" id="1811193"/>
    <lineage>
        <taxon>Bacteria</taxon>
        <taxon>Bacillati</taxon>
        <taxon>Bacillota</taxon>
        <taxon>Bacilli</taxon>
        <taxon>Lactobacillales</taxon>
        <taxon>Streptococcaceae</taxon>
        <taxon>Streptococcus</taxon>
    </lineage>
</organism>
<proteinExistence type="inferred from homology"/>
<dbReference type="Gene3D" id="1.20.1440.110">
    <property type="entry name" value="acylaminoacyl peptidase"/>
    <property type="match status" value="1"/>
</dbReference>
<dbReference type="PANTHER" id="PTHR22946:SF12">
    <property type="entry name" value="CONIDIAL PIGMENT BIOSYNTHESIS PROTEIN AYG1 (AFU_ORTHOLOGUE AFUA_2G17550)"/>
    <property type="match status" value="1"/>
</dbReference>
<evidence type="ECO:0000259" key="3">
    <source>
        <dbReference type="Pfam" id="PF12697"/>
    </source>
</evidence>
<comment type="similarity">
    <text evidence="2">Belongs to the AB hydrolase superfamily. FUS2 hydrolase family.</text>
</comment>
<dbReference type="OrthoDB" id="9812921at2"/>
<keyword evidence="5" id="KW-1185">Reference proteome</keyword>
<reference evidence="5" key="2">
    <citation type="submission" date="2016-03" db="EMBL/GenBank/DDBJ databases">
        <title>Streptococcus antelopensis sp. nov., isolated from the feces of the Tibetan antelope (Pantholops hodgsonii) in Hoh Xil National Nature Reserve, Qinghai, China.</title>
        <authorList>
            <person name="Bai X."/>
        </authorList>
    </citation>
    <scope>NUCLEOTIDE SEQUENCE [LARGE SCALE GENOMIC DNA]</scope>
    <source>
        <strain evidence="5">TA 26</strain>
    </source>
</reference>
<gene>
    <name evidence="4" type="ORF">A0O21_01655</name>
</gene>
<dbReference type="Pfam" id="PF12697">
    <property type="entry name" value="Abhydrolase_6"/>
    <property type="match status" value="1"/>
</dbReference>
<dbReference type="Gene3D" id="3.40.50.1820">
    <property type="entry name" value="alpha/beta hydrolase"/>
    <property type="match status" value="1"/>
</dbReference>